<protein>
    <submittedName>
        <fullName evidence="4">Endonuclease/exonuclease/phosphatase family metal-dependent hydrolase</fullName>
    </submittedName>
</protein>
<dbReference type="InterPro" id="IPR036691">
    <property type="entry name" value="Endo/exonu/phosph_ase_sf"/>
</dbReference>
<dbReference type="RefSeq" id="WP_185029804.1">
    <property type="nucleotide sequence ID" value="NZ_BNBN01000005.1"/>
</dbReference>
<feature type="domain" description="Endonuclease/exonuclease/phosphatase" evidence="3">
    <location>
        <begin position="47"/>
        <end position="287"/>
    </location>
</feature>
<reference evidence="4 5" key="1">
    <citation type="submission" date="2020-08" db="EMBL/GenBank/DDBJ databases">
        <title>Genomic Encyclopedia of Type Strains, Phase IV (KMG-IV): sequencing the most valuable type-strain genomes for metagenomic binning, comparative biology and taxonomic classification.</title>
        <authorList>
            <person name="Goeker M."/>
        </authorList>
    </citation>
    <scope>NUCLEOTIDE SEQUENCE [LARGE SCALE GENOMIC DNA]</scope>
    <source>
        <strain evidence="4 5">DSM 40141</strain>
    </source>
</reference>
<evidence type="ECO:0000313" key="4">
    <source>
        <dbReference type="EMBL" id="MBB6435938.1"/>
    </source>
</evidence>
<proteinExistence type="predicted"/>
<keyword evidence="5" id="KW-1185">Reference proteome</keyword>
<dbReference type="PANTHER" id="PTHR41349:SF1">
    <property type="entry name" value="PROTEIN CBG08683"/>
    <property type="match status" value="1"/>
</dbReference>
<comment type="caution">
    <text evidence="4">The sequence shown here is derived from an EMBL/GenBank/DDBJ whole genome shotgun (WGS) entry which is preliminary data.</text>
</comment>
<dbReference type="Proteomes" id="UP000540423">
    <property type="component" value="Unassembled WGS sequence"/>
</dbReference>
<evidence type="ECO:0000313" key="5">
    <source>
        <dbReference type="Proteomes" id="UP000540423"/>
    </source>
</evidence>
<keyword evidence="2" id="KW-0732">Signal</keyword>
<keyword evidence="4" id="KW-0255">Endonuclease</keyword>
<dbReference type="GO" id="GO:0004527">
    <property type="term" value="F:exonuclease activity"/>
    <property type="evidence" value="ECO:0007669"/>
    <property type="project" value="UniProtKB-KW"/>
</dbReference>
<evidence type="ECO:0000256" key="1">
    <source>
        <dbReference type="SAM" id="MobiDB-lite"/>
    </source>
</evidence>
<dbReference type="Pfam" id="PF03372">
    <property type="entry name" value="Exo_endo_phos"/>
    <property type="match status" value="1"/>
</dbReference>
<keyword evidence="4" id="KW-0540">Nuclease</keyword>
<dbReference type="EMBL" id="JACHEM010000005">
    <property type="protein sequence ID" value="MBB6435938.1"/>
    <property type="molecule type" value="Genomic_DNA"/>
</dbReference>
<name>A0A7X0HGV9_9ACTN</name>
<feature type="chain" id="PRO_5030686417" evidence="2">
    <location>
        <begin position="30"/>
        <end position="296"/>
    </location>
</feature>
<evidence type="ECO:0000256" key="2">
    <source>
        <dbReference type="SAM" id="SignalP"/>
    </source>
</evidence>
<dbReference type="SUPFAM" id="SSF56219">
    <property type="entry name" value="DNase I-like"/>
    <property type="match status" value="1"/>
</dbReference>
<dbReference type="AlphaFoldDB" id="A0A7X0HGV9"/>
<keyword evidence="4" id="KW-0378">Hydrolase</keyword>
<gene>
    <name evidence="4" type="ORF">HNQ79_002401</name>
</gene>
<feature type="region of interest" description="Disordered" evidence="1">
    <location>
        <begin position="233"/>
        <end position="255"/>
    </location>
</feature>
<dbReference type="GO" id="GO:0004519">
    <property type="term" value="F:endonuclease activity"/>
    <property type="evidence" value="ECO:0007669"/>
    <property type="project" value="UniProtKB-KW"/>
</dbReference>
<evidence type="ECO:0000259" key="3">
    <source>
        <dbReference type="Pfam" id="PF03372"/>
    </source>
</evidence>
<dbReference type="Gene3D" id="3.60.10.10">
    <property type="entry name" value="Endonuclease/exonuclease/phosphatase"/>
    <property type="match status" value="1"/>
</dbReference>
<keyword evidence="4" id="KW-0269">Exonuclease</keyword>
<dbReference type="PANTHER" id="PTHR41349">
    <property type="match status" value="1"/>
</dbReference>
<dbReference type="InterPro" id="IPR005135">
    <property type="entry name" value="Endo/exonuclease/phosphatase"/>
</dbReference>
<sequence length="296" mass="31880">MSSITLRRTAAAAAAVLVLSSTLSGSAFAVPDPKPRAAPSAQVLRVMSFNTWHGGNRVSNGIAKIADAITQAKADVVALQEHDGDSARRIADRLGWYTTATGTHVDIVSRYPFEKTDRTSTGNGVTAAKIKGFWVYSVHFDYTKYGPYNACWDNDSYATIHADEANRSKQAKEVVSWAGSSPAIIAGDFNSPSHLDWTADTKAAHCDSVVQWPATKAFSDSGYRDSYREVHPDEAAQPGNTWSPVVKSTGGRPEPQDRIDFIKYRGGTLDAVSSTTVGGGANWPSDHMAVLTTFTY</sequence>
<organism evidence="4 5">
    <name type="scientific">Streptomyces candidus</name>
    <dbReference type="NCBI Taxonomy" id="67283"/>
    <lineage>
        <taxon>Bacteria</taxon>
        <taxon>Bacillati</taxon>
        <taxon>Actinomycetota</taxon>
        <taxon>Actinomycetes</taxon>
        <taxon>Kitasatosporales</taxon>
        <taxon>Streptomycetaceae</taxon>
        <taxon>Streptomyces</taxon>
    </lineage>
</organism>
<accession>A0A7X0HGV9</accession>
<feature type="signal peptide" evidence="2">
    <location>
        <begin position="1"/>
        <end position="29"/>
    </location>
</feature>